<name>A0AA92VCY8_9BACT</name>
<dbReference type="Pfam" id="PF00270">
    <property type="entry name" value="DEAD"/>
    <property type="match status" value="1"/>
</dbReference>
<reference evidence="8 9" key="1">
    <citation type="submission" date="2018-08" db="EMBL/GenBank/DDBJ databases">
        <title>A genome reference for cultivated species of the human gut microbiota.</title>
        <authorList>
            <person name="Zou Y."/>
            <person name="Xue W."/>
            <person name="Luo G."/>
        </authorList>
    </citation>
    <scope>NUCLEOTIDE SEQUENCE [LARGE SCALE GENOMIC DNA]</scope>
    <source>
        <strain evidence="7 8">AF38-11</strain>
        <strain evidence="6 9">AM42-23AC</strain>
    </source>
</reference>
<evidence type="ECO:0000313" key="6">
    <source>
        <dbReference type="EMBL" id="RHA89485.1"/>
    </source>
</evidence>
<dbReference type="PANTHER" id="PTHR47957">
    <property type="entry name" value="ATP-DEPENDENT HELICASE HRQ1"/>
    <property type="match status" value="1"/>
</dbReference>
<dbReference type="Pfam" id="PF09369">
    <property type="entry name" value="MZB"/>
    <property type="match status" value="1"/>
</dbReference>
<evidence type="ECO:0000259" key="5">
    <source>
        <dbReference type="PROSITE" id="PS51194"/>
    </source>
</evidence>
<dbReference type="SMART" id="SM00490">
    <property type="entry name" value="HELICc"/>
    <property type="match status" value="1"/>
</dbReference>
<dbReference type="InterPro" id="IPR027417">
    <property type="entry name" value="P-loop_NTPase"/>
</dbReference>
<proteinExistence type="predicted"/>
<dbReference type="EMBL" id="QSFW01000001">
    <property type="protein sequence ID" value="RHA89485.1"/>
    <property type="molecule type" value="Genomic_DNA"/>
</dbReference>
<dbReference type="GO" id="GO:0005524">
    <property type="term" value="F:ATP binding"/>
    <property type="evidence" value="ECO:0007669"/>
    <property type="project" value="UniProtKB-KW"/>
</dbReference>
<dbReference type="Proteomes" id="UP000284990">
    <property type="component" value="Unassembled WGS sequence"/>
</dbReference>
<protein>
    <submittedName>
        <fullName evidence="7">DUF1998 domain-containing protein</fullName>
    </submittedName>
</protein>
<evidence type="ECO:0000259" key="4">
    <source>
        <dbReference type="PROSITE" id="PS51192"/>
    </source>
</evidence>
<evidence type="ECO:0000256" key="2">
    <source>
        <dbReference type="ARBA" id="ARBA00022840"/>
    </source>
</evidence>
<sequence>MLPLQQAYEAKDAIIEYLKATFNFKDKEVNDAFYAFIQNDKYGIAHEPYISLKTPFTSADSDGSDVMDIVPGYTLYKHQYQSFQRLTSKDNHSPQPTLLTTGTGSGKTECFLFPLLDYCYQWRQNHEHAEGVKAIILYPMNALASDQAKRLAEAIYQDKRLRGKVTAGLFIGEGKNREKKYPVAMGEHNIIEDRDQILETPPDIILTNFKMLDYALMKHNYAKLWYYNFKDKEMLKFLVLDELHTYDGAQGTDVANLIRRLKLKLDLQAGQLCPVGTSATIGSGKDSKVLLRKYASDVFGESFDADSVIVEDRIEVKKIGNAANNNFLPELEDLPQTRFGLDDTYDEYIIRQQSLWHLQNASLAEELSELRIVRDITDITYNSYISVPNLIAKLVDKNEKFRALPESAYKGVESPRLAVLSSLLALIAAAKKGVKPQFPFLYLQVQLWLRELSGFLRIMSNEVKFTWRKDVNKEDKQQLALPAYFCRECGDSGWIAYKTKKSNSLDKDPGKTAIQFINNNENCWLLNLCKDDNKPIEEYQGITESWWIDPADLHVYDQQDEEKENRIHVYAMRKIDAGKHGKNPRFVQSCPSCCSDNSLAIIGTKVATMASVAISQIMSSDLDGEVEANRKILAFTNSVQDAAHQAGFFEARNYRFSFRNALQNCIRNLSENGKLPISLENLEKQFVLYWKEKLHFEENQEGYVYRFFPPDRLGDIDLDTDFRVNDHKFKKGFIEQLDLRLGWEIASEFGFNARIGRTLEKSGASATYFDEDQLRNVYKQMKPWLDENRLERITRQHFVQFANGVLHRIRMRGAVDHPFLSRFREVKSTTYEMNNNKPSKYYLHRYFSSRARYPKLVATTHLDNRSILDTTYVNPRVLNWYKYYFQKCFTADLSDNGFMMAEIPDGLYNDFYQKLFEVFCEEGICNKSVRESEQNYCISPSALLISDKVKHIHCYHCTSVMCVANEDEVSENTPCLEYKCQGKYTEVKRDEIHKYYYNVYNRQLSPRIYSHEHTGILDRQKRESIEYQFKSNEGKNSVNTLVATSTLEMGIDIGDLNVALNTSVPPMPSNFIQRVGRAGRKSGAALIIDFARNEYHDLFYYAEPKEMMQGKINTPGCYLSAVDILRRHFFAYCLDTWTGLDNQNNQIPTKVYNLPLSTFKTNSASFFNRIIAFIETNGSNLETNFRSQYTEEQEDALANLSKILGTGEFVTGIRKEFDKLYDKYMSMSNRINDLRKRINDSNLAKTDEERKELEIQVAVLSKTRRTLMNQQLLEFMTNAGLLPNYAFPESGVTLDATIIHHPPLDDKSAKYKIEELSVQRSASSALRELAPGNHFYAQKYRMNVSGLSTLNWNTGDKEALMKMRFCSKCDYIELDKQEHSHECPVCGDQAFGTPNNVHYFVRMDEVRSSDRKEEAVLDDKSDDRDSNSYVTSKHFILDGSVKASGLRTIPFGIEYCKSVDVIDINLGDSEQKDVRDLDINEHEHIPTKGFVTCKYCGKSTSKSNELNVVDSKDLHYPFCKNKDKRYMDKPDDYFEEVYLYHKFHTEAIKVLLPVQDVDTEETTDMFAAGIGLGLRDYFAGNPDHIQIEKYKSYNEETHKFDRYVILYDTIPGGTGYLAQISKPEEFEKILQNAWERIHTCDCQNHGKDGCYHCIYTYSNNRIQDKLSRKRADELFRKILDYCRNENNGSSNWEDVKALGNLSSDGGLEESELEKRFVYALQRFVQEDNQLGGTHAWKFQQNETSYHQQYNLVYDDGTHRLSYEIIPQYILDKSKGVEFHTEPDFLIRPVLMQENDGRGWKELPFEYLRSFAIYMDGYHFHASGKHNVFAKDFMKRQSIEKSKQYMSVTLTWADMNKFEDADHPEDSVIDRHNGALLNKLGKNEWRDRRNSMERLLYVFGHLWEAKKIKDTLLMYMVGLQPSMSASIKLFPKQPWAALEVNVDMANHTIVPVFEVPMDIHPDEGLPEEQWQDFWRVYNLVSLYQGIETDAQNTMESAESKWEEIADEFDDELHEIVINLLKEGIEFDHHAGVAIKNRKGKKVCEVELVSEKHRFVFFPDDEEAVIAEGYKIFEPDTFDISDIK</sequence>
<dbReference type="EMBL" id="QROP01000004">
    <property type="protein sequence ID" value="RHL41515.1"/>
    <property type="molecule type" value="Genomic_DNA"/>
</dbReference>
<dbReference type="GO" id="GO:0043138">
    <property type="term" value="F:3'-5' DNA helicase activity"/>
    <property type="evidence" value="ECO:0007669"/>
    <property type="project" value="TreeGrafter"/>
</dbReference>
<feature type="domain" description="Helicase C-terminal" evidence="5">
    <location>
        <begin position="965"/>
        <end position="1125"/>
    </location>
</feature>
<dbReference type="InterPro" id="IPR014001">
    <property type="entry name" value="Helicase_ATP-bd"/>
</dbReference>
<feature type="coiled-coil region" evidence="3">
    <location>
        <begin position="1231"/>
        <end position="1270"/>
    </location>
</feature>
<dbReference type="InterPro" id="IPR011545">
    <property type="entry name" value="DEAD/DEAH_box_helicase_dom"/>
</dbReference>
<gene>
    <name evidence="7" type="ORF">DW026_02600</name>
    <name evidence="6" type="ORF">DW916_00440</name>
</gene>
<keyword evidence="1" id="KW-0547">Nucleotide-binding</keyword>
<keyword evidence="3" id="KW-0175">Coiled coil</keyword>
<feature type="domain" description="Helicase ATP-binding" evidence="4">
    <location>
        <begin position="88"/>
        <end position="299"/>
    </location>
</feature>
<dbReference type="InterPro" id="IPR018973">
    <property type="entry name" value="MZB"/>
</dbReference>
<dbReference type="SMART" id="SM00487">
    <property type="entry name" value="DEXDc"/>
    <property type="match status" value="1"/>
</dbReference>
<dbReference type="RefSeq" id="WP_118189806.1">
    <property type="nucleotide sequence ID" value="NZ_QROP01000004.1"/>
</dbReference>
<organism evidence="7 8">
    <name type="scientific">Segatella copri</name>
    <dbReference type="NCBI Taxonomy" id="165179"/>
    <lineage>
        <taxon>Bacteria</taxon>
        <taxon>Pseudomonadati</taxon>
        <taxon>Bacteroidota</taxon>
        <taxon>Bacteroidia</taxon>
        <taxon>Bacteroidales</taxon>
        <taxon>Prevotellaceae</taxon>
        <taxon>Segatella</taxon>
    </lineage>
</organism>
<dbReference type="InterPro" id="IPR001650">
    <property type="entry name" value="Helicase_C-like"/>
</dbReference>
<dbReference type="PROSITE" id="PS51192">
    <property type="entry name" value="HELICASE_ATP_BIND_1"/>
    <property type="match status" value="1"/>
</dbReference>
<evidence type="ECO:0000313" key="7">
    <source>
        <dbReference type="EMBL" id="RHL41515.1"/>
    </source>
</evidence>
<dbReference type="GO" id="GO:0036297">
    <property type="term" value="P:interstrand cross-link repair"/>
    <property type="evidence" value="ECO:0007669"/>
    <property type="project" value="TreeGrafter"/>
</dbReference>
<dbReference type="PROSITE" id="PS51194">
    <property type="entry name" value="HELICASE_CTER"/>
    <property type="match status" value="1"/>
</dbReference>
<keyword evidence="2" id="KW-0067">ATP-binding</keyword>
<evidence type="ECO:0000256" key="3">
    <source>
        <dbReference type="SAM" id="Coils"/>
    </source>
</evidence>
<dbReference type="SUPFAM" id="SSF52540">
    <property type="entry name" value="P-loop containing nucleoside triphosphate hydrolases"/>
    <property type="match status" value="2"/>
</dbReference>
<dbReference type="Pfam" id="PF00271">
    <property type="entry name" value="Helicase_C"/>
    <property type="match status" value="1"/>
</dbReference>
<evidence type="ECO:0000313" key="8">
    <source>
        <dbReference type="Proteomes" id="UP000283672"/>
    </source>
</evidence>
<dbReference type="GO" id="GO:0003676">
    <property type="term" value="F:nucleic acid binding"/>
    <property type="evidence" value="ECO:0007669"/>
    <property type="project" value="InterPro"/>
</dbReference>
<dbReference type="Proteomes" id="UP000283672">
    <property type="component" value="Unassembled WGS sequence"/>
</dbReference>
<evidence type="ECO:0000313" key="9">
    <source>
        <dbReference type="Proteomes" id="UP000284990"/>
    </source>
</evidence>
<dbReference type="GO" id="GO:0006289">
    <property type="term" value="P:nucleotide-excision repair"/>
    <property type="evidence" value="ECO:0007669"/>
    <property type="project" value="TreeGrafter"/>
</dbReference>
<accession>A0AA92VCY8</accession>
<dbReference type="Gene3D" id="3.40.50.300">
    <property type="entry name" value="P-loop containing nucleotide triphosphate hydrolases"/>
    <property type="match status" value="2"/>
</dbReference>
<evidence type="ECO:0000256" key="1">
    <source>
        <dbReference type="ARBA" id="ARBA00022741"/>
    </source>
</evidence>
<dbReference type="PANTHER" id="PTHR47957:SF3">
    <property type="entry name" value="ATP-DEPENDENT HELICASE HRQ1"/>
    <property type="match status" value="1"/>
</dbReference>
<comment type="caution">
    <text evidence="7">The sequence shown here is derived from an EMBL/GenBank/DDBJ whole genome shotgun (WGS) entry which is preliminary data.</text>
</comment>